<dbReference type="RefSeq" id="WP_390283600.1">
    <property type="nucleotide sequence ID" value="NZ_JBHUDI010000001.1"/>
</dbReference>
<keyword evidence="3" id="KW-1185">Reference proteome</keyword>
<proteinExistence type="predicted"/>
<organism evidence="2 3">
    <name type="scientific">Haloarchaeobius amylolyticus</name>
    <dbReference type="NCBI Taxonomy" id="1198296"/>
    <lineage>
        <taxon>Archaea</taxon>
        <taxon>Methanobacteriati</taxon>
        <taxon>Methanobacteriota</taxon>
        <taxon>Stenosarchaea group</taxon>
        <taxon>Halobacteria</taxon>
        <taxon>Halobacteriales</taxon>
        <taxon>Halorubellaceae</taxon>
        <taxon>Haloarchaeobius</taxon>
    </lineage>
</organism>
<evidence type="ECO:0000313" key="3">
    <source>
        <dbReference type="Proteomes" id="UP001597076"/>
    </source>
</evidence>
<protein>
    <submittedName>
        <fullName evidence="2">Uncharacterized protein</fullName>
    </submittedName>
</protein>
<keyword evidence="1" id="KW-0812">Transmembrane</keyword>
<comment type="caution">
    <text evidence="2">The sequence shown here is derived from an EMBL/GenBank/DDBJ whole genome shotgun (WGS) entry which is preliminary data.</text>
</comment>
<evidence type="ECO:0000256" key="1">
    <source>
        <dbReference type="SAM" id="Phobius"/>
    </source>
</evidence>
<keyword evidence="1" id="KW-0472">Membrane</keyword>
<feature type="transmembrane region" description="Helical" evidence="1">
    <location>
        <begin position="35"/>
        <end position="54"/>
    </location>
</feature>
<reference evidence="2 3" key="1">
    <citation type="journal article" date="2019" name="Int. J. Syst. Evol. Microbiol.">
        <title>The Global Catalogue of Microorganisms (GCM) 10K type strain sequencing project: providing services to taxonomists for standard genome sequencing and annotation.</title>
        <authorList>
            <consortium name="The Broad Institute Genomics Platform"/>
            <consortium name="The Broad Institute Genome Sequencing Center for Infectious Disease"/>
            <person name="Wu L."/>
            <person name="Ma J."/>
        </authorList>
    </citation>
    <scope>NUCLEOTIDE SEQUENCE [LARGE SCALE GENOMIC DNA]</scope>
    <source>
        <strain evidence="2 3">CGMCC 1.12230</strain>
    </source>
</reference>
<keyword evidence="1" id="KW-1133">Transmembrane helix</keyword>
<dbReference type="Proteomes" id="UP001597076">
    <property type="component" value="Unassembled WGS sequence"/>
</dbReference>
<dbReference type="AlphaFoldDB" id="A0ABD6BCH3"/>
<name>A0ABD6BCH3_9EURY</name>
<dbReference type="EMBL" id="JBHUDI010000001">
    <property type="protein sequence ID" value="MFD1562217.1"/>
    <property type="molecule type" value="Genomic_DNA"/>
</dbReference>
<evidence type="ECO:0000313" key="2">
    <source>
        <dbReference type="EMBL" id="MFD1562217.1"/>
    </source>
</evidence>
<sequence length="67" mass="6693">MTALVGLAVSAAFFGPRTAGPIAASFIDPLTIWTRLLGIVAGLVVIAIGLRIVGLAGDVNDGASENT</sequence>
<gene>
    <name evidence="2" type="ORF">ACFR99_01360</name>
</gene>
<accession>A0ABD6BCH3</accession>